<evidence type="ECO:0000259" key="4">
    <source>
        <dbReference type="Pfam" id="PF13629"/>
    </source>
</evidence>
<evidence type="ECO:0000256" key="2">
    <source>
        <dbReference type="SAM" id="SignalP"/>
    </source>
</evidence>
<feature type="domain" description="Type II/III secretion system secretin-like" evidence="3">
    <location>
        <begin position="243"/>
        <end position="396"/>
    </location>
</feature>
<dbReference type="EMBL" id="VXDD01000001">
    <property type="protein sequence ID" value="KAB0304202.1"/>
    <property type="molecule type" value="Genomic_DNA"/>
</dbReference>
<proteinExistence type="inferred from homology"/>
<dbReference type="GO" id="GO:0015627">
    <property type="term" value="C:type II protein secretion system complex"/>
    <property type="evidence" value="ECO:0007669"/>
    <property type="project" value="TreeGrafter"/>
</dbReference>
<dbReference type="Proteomes" id="UP000326687">
    <property type="component" value="Unassembled WGS sequence"/>
</dbReference>
<accession>A0A5N3SCZ2</accession>
<dbReference type="InterPro" id="IPR032789">
    <property type="entry name" value="T2SS-T3SS_pil_N"/>
</dbReference>
<dbReference type="PANTHER" id="PTHR30332:SF17">
    <property type="entry name" value="TYPE IV PILIATION SYSTEM PROTEIN DR_0774-RELATED"/>
    <property type="match status" value="1"/>
</dbReference>
<protein>
    <submittedName>
        <fullName evidence="5">General secretion pathway protein GspD</fullName>
    </submittedName>
</protein>
<gene>
    <name evidence="5" type="ORF">F2Z80_09730</name>
</gene>
<evidence type="ECO:0000256" key="1">
    <source>
        <dbReference type="RuleBase" id="RU004003"/>
    </source>
</evidence>
<feature type="domain" description="Pilus formation protein N-terminal" evidence="4">
    <location>
        <begin position="25"/>
        <end position="93"/>
    </location>
</feature>
<evidence type="ECO:0000313" key="6">
    <source>
        <dbReference type="Proteomes" id="UP000326687"/>
    </source>
</evidence>
<dbReference type="InterPro" id="IPR001775">
    <property type="entry name" value="GspD/PilQ"/>
</dbReference>
<name>A0A5N3SCZ2_9VIBR</name>
<comment type="caution">
    <text evidence="5">The sequence shown here is derived from an EMBL/GenBank/DDBJ whole genome shotgun (WGS) entry which is preliminary data.</text>
</comment>
<comment type="similarity">
    <text evidence="1">Belongs to the bacterial secretin family.</text>
</comment>
<dbReference type="RefSeq" id="WP_150895406.1">
    <property type="nucleotide sequence ID" value="NZ_VXDD01000001.1"/>
</dbReference>
<feature type="chain" id="PRO_5024391549" evidence="2">
    <location>
        <begin position="24"/>
        <end position="444"/>
    </location>
</feature>
<dbReference type="InterPro" id="IPR050810">
    <property type="entry name" value="Bact_Secretion_Sys_Channel"/>
</dbReference>
<dbReference type="PRINTS" id="PR00811">
    <property type="entry name" value="BCTERIALGSPD"/>
</dbReference>
<dbReference type="GO" id="GO:0009306">
    <property type="term" value="P:protein secretion"/>
    <property type="evidence" value="ECO:0007669"/>
    <property type="project" value="InterPro"/>
</dbReference>
<evidence type="ECO:0000313" key="5">
    <source>
        <dbReference type="EMBL" id="KAB0304202.1"/>
    </source>
</evidence>
<dbReference type="AlphaFoldDB" id="A0A5N3SCZ2"/>
<dbReference type="PANTHER" id="PTHR30332">
    <property type="entry name" value="PROBABLE GENERAL SECRETION PATHWAY PROTEIN D"/>
    <property type="match status" value="1"/>
</dbReference>
<evidence type="ECO:0000259" key="3">
    <source>
        <dbReference type="Pfam" id="PF00263"/>
    </source>
</evidence>
<dbReference type="Pfam" id="PF00263">
    <property type="entry name" value="Secretin"/>
    <property type="match status" value="1"/>
</dbReference>
<dbReference type="InterPro" id="IPR004846">
    <property type="entry name" value="T2SS/T3SS_dom"/>
</dbReference>
<dbReference type="Pfam" id="PF13629">
    <property type="entry name" value="T2SS-T3SS_pil_N"/>
    <property type="match status" value="1"/>
</dbReference>
<sequence>MKSLLKLLSLVSLCLLWTSKVSGHSDMSLLVDEATTLTTKSSIKSVFIANPEIADYQVIGKKQIVVYGTNIGTTSLIVFDHDDQVLLLKKIEVERSFESISRQIKKRFPESSVEISHFEQQVVLSGTVSSHKTKDQIYALVGTMLDRDKERQEFHWTSDDGEEWPVDFMTRDDYKGVINNIEVAAVKQVNVKITIAEVSHRLLEEFGVQYFNNSLGDAGVFVNKLSSFSASDIVSIITASNNDSIGQILAEPNLSVISGETASFLVGGELPVVTVIDDKTNVQFKEFGIGLNVMAKVAQDDQIKLSLIPQVSSLDTQYANDAYDLPALKTRRAMTTIQLGDGQSFVLGGLMSSEEKESLNKIPFVGDIPVLGALFRHTQTERNKTELIIVATVSLIKPVTSTEIQLPVMERSSTLGRFFALPDTSSPESKRWAKEIFSTGGFIQ</sequence>
<organism evidence="5 6">
    <name type="scientific">Vibrio fortis</name>
    <dbReference type="NCBI Taxonomy" id="212667"/>
    <lineage>
        <taxon>Bacteria</taxon>
        <taxon>Pseudomonadati</taxon>
        <taxon>Pseudomonadota</taxon>
        <taxon>Gammaproteobacteria</taxon>
        <taxon>Vibrionales</taxon>
        <taxon>Vibrionaceae</taxon>
        <taxon>Vibrio</taxon>
    </lineage>
</organism>
<keyword evidence="2" id="KW-0732">Signal</keyword>
<feature type="signal peptide" evidence="2">
    <location>
        <begin position="1"/>
        <end position="23"/>
    </location>
</feature>
<reference evidence="5 6" key="1">
    <citation type="submission" date="2019-09" db="EMBL/GenBank/DDBJ databases">
        <title>Vibrio Fortis S7-72.</title>
        <authorList>
            <person name="Das S.K."/>
        </authorList>
    </citation>
    <scope>NUCLEOTIDE SEQUENCE [LARGE SCALE GENOMIC DNA]</scope>
    <source>
        <strain evidence="5 6">S7-72</strain>
    </source>
</reference>